<dbReference type="InterPro" id="IPR002293">
    <property type="entry name" value="AA/rel_permease1"/>
</dbReference>
<dbReference type="PANTHER" id="PTHR11785">
    <property type="entry name" value="AMINO ACID TRANSPORTER"/>
    <property type="match status" value="1"/>
</dbReference>
<comment type="subcellular location">
    <subcellularLocation>
        <location evidence="1">Membrane</location>
        <topology evidence="1">Multi-pass membrane protein</topology>
    </subcellularLocation>
</comment>
<proteinExistence type="predicted"/>
<evidence type="ECO:0000256" key="4">
    <source>
        <dbReference type="ARBA" id="ARBA00023002"/>
    </source>
</evidence>
<feature type="transmembrane region" description="Helical" evidence="7">
    <location>
        <begin position="750"/>
        <end position="769"/>
    </location>
</feature>
<feature type="region of interest" description="Disordered" evidence="6">
    <location>
        <begin position="393"/>
        <end position="422"/>
    </location>
</feature>
<feature type="transmembrane region" description="Helical" evidence="7">
    <location>
        <begin position="624"/>
        <end position="645"/>
    </location>
</feature>
<evidence type="ECO:0000256" key="6">
    <source>
        <dbReference type="SAM" id="MobiDB-lite"/>
    </source>
</evidence>
<dbReference type="SUPFAM" id="SSF51197">
    <property type="entry name" value="Clavaminate synthase-like"/>
    <property type="match status" value="1"/>
</dbReference>
<evidence type="ECO:0000313" key="9">
    <source>
        <dbReference type="EMBL" id="CAI4214143.1"/>
    </source>
</evidence>
<dbReference type="Pfam" id="PF02668">
    <property type="entry name" value="TauD"/>
    <property type="match status" value="1"/>
</dbReference>
<evidence type="ECO:0000313" key="10">
    <source>
        <dbReference type="Proteomes" id="UP000838763"/>
    </source>
</evidence>
<keyword evidence="5 7" id="KW-0472">Membrane</keyword>
<feature type="transmembrane region" description="Helical" evidence="7">
    <location>
        <begin position="781"/>
        <end position="804"/>
    </location>
</feature>
<reference evidence="9" key="1">
    <citation type="submission" date="2022-11" db="EMBL/GenBank/DDBJ databases">
        <authorList>
            <person name="Scott C."/>
            <person name="Bruce N."/>
        </authorList>
    </citation>
    <scope>NUCLEOTIDE SEQUENCE</scope>
</reference>
<dbReference type="GO" id="GO:0015179">
    <property type="term" value="F:L-amino acid transmembrane transporter activity"/>
    <property type="evidence" value="ECO:0007669"/>
    <property type="project" value="TreeGrafter"/>
</dbReference>
<dbReference type="GO" id="GO:0016020">
    <property type="term" value="C:membrane"/>
    <property type="evidence" value="ECO:0007669"/>
    <property type="project" value="UniProtKB-SubCell"/>
</dbReference>
<comment type="caution">
    <text evidence="9">The sequence shown here is derived from an EMBL/GenBank/DDBJ whole genome shotgun (WGS) entry which is preliminary data.</text>
</comment>
<dbReference type="InterPro" id="IPR042098">
    <property type="entry name" value="TauD-like_sf"/>
</dbReference>
<feature type="transmembrane region" description="Helical" evidence="7">
    <location>
        <begin position="498"/>
        <end position="516"/>
    </location>
</feature>
<protein>
    <recommendedName>
        <fullName evidence="8">TauD/TfdA-like domain-containing protein</fullName>
    </recommendedName>
</protein>
<dbReference type="PANTHER" id="PTHR11785:SF353">
    <property type="entry name" value="METHIONINE TRANSPORTER (EUROFUNG)"/>
    <property type="match status" value="1"/>
</dbReference>
<feature type="transmembrane region" description="Helical" evidence="7">
    <location>
        <begin position="674"/>
        <end position="694"/>
    </location>
</feature>
<evidence type="ECO:0000256" key="5">
    <source>
        <dbReference type="ARBA" id="ARBA00023136"/>
    </source>
</evidence>
<keyword evidence="4" id="KW-0560">Oxidoreductase</keyword>
<keyword evidence="2 7" id="KW-0812">Transmembrane</keyword>
<dbReference type="OrthoDB" id="5982228at2759"/>
<evidence type="ECO:0000256" key="3">
    <source>
        <dbReference type="ARBA" id="ARBA00022989"/>
    </source>
</evidence>
<dbReference type="EMBL" id="CALLCH030000010">
    <property type="protein sequence ID" value="CAI4214143.1"/>
    <property type="molecule type" value="Genomic_DNA"/>
</dbReference>
<evidence type="ECO:0000256" key="2">
    <source>
        <dbReference type="ARBA" id="ARBA00022692"/>
    </source>
</evidence>
<keyword evidence="10" id="KW-1185">Reference proteome</keyword>
<dbReference type="InterPro" id="IPR050598">
    <property type="entry name" value="AminoAcid_Transporter"/>
</dbReference>
<organism evidence="9 10">
    <name type="scientific">Parascedosporium putredinis</name>
    <dbReference type="NCBI Taxonomy" id="1442378"/>
    <lineage>
        <taxon>Eukaryota</taxon>
        <taxon>Fungi</taxon>
        <taxon>Dikarya</taxon>
        <taxon>Ascomycota</taxon>
        <taxon>Pezizomycotina</taxon>
        <taxon>Sordariomycetes</taxon>
        <taxon>Hypocreomycetidae</taxon>
        <taxon>Microascales</taxon>
        <taxon>Microascaceae</taxon>
        <taxon>Parascedosporium</taxon>
    </lineage>
</organism>
<sequence length="829" mass="91351">MAQGSQKPREVLSRTRQALRRLYHHHHQPPARQSQDVAPRERHTPTPDMSAAVLSHTTPAALRPGPLGETLSQTYDWTYVLSAEQLVEIDEALRHFKSLDLQLGHVSAETFPLPTLRLELRRLSNELHNGHGFFVIRGIQVDKHTRQDNLIIYAGVSAHIAAIRGRQDSLYQGKPAAVVVTHIKNLSTPALTAKLASTWRVYNQLAATRPDLVRTLAEPWNVEIFGNKGRWFVSRPLLYHQPASGSAPERVVLQYARRQFVGPRRSTRYTFGEKFCVSTGFEKGDIQYVNNLAVFHARDGYRDSDTKQRHLVRHWLRDPEHAWVTPNLSRSVGRSCQPAIPNPPSPDRPANNIQAAGSGGIESAGLARMSSLVTAMAQEELLVTFHLKARLGGGGGGSAESQPRHAYPAEATTGEQSDSEASVLRDGDLAYVRVKGGNGSLPSYQEAVGAPVEGLSPLGYDVGWATVIFLNVNQMIGSGIFSTPGTILKNTGSVGLALIYWVIGFIMAVAGFATYLEFASYFPNRSGSEVVYLEQAYPRPRHFSPSRLPSRPISITGFVVLGKNVDHIPDPGLNYRDAFAGTTDNGNDLAGALVNIVFSYSGYANAFNVVNEIQRPIPVIRKNGIISVLLVAILYIFCNIAYFAAVPKDEFSKSAEIAAAVFFKTVFKTRGAEIALNVLVLMSAFGNLLAVLIGHSRLIREVGRQGVLPFTNFWVSTKPFGTPLGPYLLKWGMTFLMIVAPPPVMLSSSVYPDAIFHVLLAIGLYVVRYRHKRVGHTETDFRAWDVLVIFFILVQLFIAVMPWWPPKGGAYAGDVSFWYATYCVVGIAM</sequence>
<feature type="domain" description="TauD/TfdA-like" evidence="8">
    <location>
        <begin position="194"/>
        <end position="315"/>
    </location>
</feature>
<dbReference type="InterPro" id="IPR003819">
    <property type="entry name" value="TauD/TfdA-like"/>
</dbReference>
<accession>A0A9P1MA90</accession>
<evidence type="ECO:0000256" key="7">
    <source>
        <dbReference type="SAM" id="Phobius"/>
    </source>
</evidence>
<dbReference type="Proteomes" id="UP000838763">
    <property type="component" value="Unassembled WGS sequence"/>
</dbReference>
<dbReference type="AlphaFoldDB" id="A0A9P1MA90"/>
<gene>
    <name evidence="9" type="ORF">PPNO1_LOCUS3874</name>
</gene>
<dbReference type="Gene3D" id="1.20.1740.10">
    <property type="entry name" value="Amino acid/polyamine transporter I"/>
    <property type="match status" value="2"/>
</dbReference>
<feature type="region of interest" description="Disordered" evidence="6">
    <location>
        <begin position="332"/>
        <end position="357"/>
    </location>
</feature>
<dbReference type="Pfam" id="PF13520">
    <property type="entry name" value="AA_permease_2"/>
    <property type="match status" value="2"/>
</dbReference>
<dbReference type="Gene3D" id="3.60.130.10">
    <property type="entry name" value="Clavaminate synthase-like"/>
    <property type="match status" value="1"/>
</dbReference>
<feature type="region of interest" description="Disordered" evidence="6">
    <location>
        <begin position="23"/>
        <end position="50"/>
    </location>
</feature>
<keyword evidence="3 7" id="KW-1133">Transmembrane helix</keyword>
<evidence type="ECO:0000256" key="1">
    <source>
        <dbReference type="ARBA" id="ARBA00004141"/>
    </source>
</evidence>
<name>A0A9P1MA90_9PEZI</name>
<evidence type="ECO:0000259" key="8">
    <source>
        <dbReference type="Pfam" id="PF02668"/>
    </source>
</evidence>
<dbReference type="GO" id="GO:0016491">
    <property type="term" value="F:oxidoreductase activity"/>
    <property type="evidence" value="ECO:0007669"/>
    <property type="project" value="UniProtKB-KW"/>
</dbReference>